<gene>
    <name evidence="2" type="ORF">OG549_08655</name>
</gene>
<name>A0AAU2V1K4_9ACTN</name>
<feature type="region of interest" description="Disordered" evidence="1">
    <location>
        <begin position="209"/>
        <end position="234"/>
    </location>
</feature>
<dbReference type="Gene3D" id="3.40.630.30">
    <property type="match status" value="1"/>
</dbReference>
<dbReference type="EMBL" id="CP108318">
    <property type="protein sequence ID" value="WTW60708.1"/>
    <property type="molecule type" value="Genomic_DNA"/>
</dbReference>
<dbReference type="InterPro" id="IPR016181">
    <property type="entry name" value="Acyl_CoA_acyltransferase"/>
</dbReference>
<dbReference type="AlphaFoldDB" id="A0AAU2V1K4"/>
<protein>
    <recommendedName>
        <fullName evidence="3">N-acetyltransferase domain-containing protein</fullName>
    </recommendedName>
</protein>
<reference evidence="2" key="1">
    <citation type="submission" date="2022-10" db="EMBL/GenBank/DDBJ databases">
        <title>The complete genomes of actinobacterial strains from the NBC collection.</title>
        <authorList>
            <person name="Joergensen T.S."/>
            <person name="Alvarez Arevalo M."/>
            <person name="Sterndorff E.B."/>
            <person name="Faurdal D."/>
            <person name="Vuksanovic O."/>
            <person name="Mourched A.-S."/>
            <person name="Charusanti P."/>
            <person name="Shaw S."/>
            <person name="Blin K."/>
            <person name="Weber T."/>
        </authorList>
    </citation>
    <scope>NUCLEOTIDE SEQUENCE</scope>
    <source>
        <strain evidence="2">NBC_00003</strain>
    </source>
</reference>
<evidence type="ECO:0000313" key="2">
    <source>
        <dbReference type="EMBL" id="WTW60708.1"/>
    </source>
</evidence>
<evidence type="ECO:0000256" key="1">
    <source>
        <dbReference type="SAM" id="MobiDB-lite"/>
    </source>
</evidence>
<sequence length="234" mass="25700">MPRSGPGQAQKLEGYEPSTGGVVYLRGLSRWQAEGQRQDLADLYVESTGAESGEEYHSREGFLSRLAVDVRRPGFDMMVAEATVEGAAAALVGCAFGFPVRRDGTWWRGFHGPLPQRIEQLTASGHVFAITEIVVHPHERDRGLARHLQERLLADHQASLGATLLNQTNQVVYDGFRSWGWQDVGAVERQPGPTVLRALVLPLGEWTAEKPDGLAHNQGTERPREADAADPGMR</sequence>
<organism evidence="2">
    <name type="scientific">Streptomyces sp. NBC_00003</name>
    <dbReference type="NCBI Taxonomy" id="2903608"/>
    <lineage>
        <taxon>Bacteria</taxon>
        <taxon>Bacillati</taxon>
        <taxon>Actinomycetota</taxon>
        <taxon>Actinomycetes</taxon>
        <taxon>Kitasatosporales</taxon>
        <taxon>Streptomycetaceae</taxon>
        <taxon>Streptomyces</taxon>
    </lineage>
</organism>
<dbReference type="SUPFAM" id="SSF55729">
    <property type="entry name" value="Acyl-CoA N-acyltransferases (Nat)"/>
    <property type="match status" value="1"/>
</dbReference>
<accession>A0AAU2V1K4</accession>
<proteinExistence type="predicted"/>
<evidence type="ECO:0008006" key="3">
    <source>
        <dbReference type="Google" id="ProtNLM"/>
    </source>
</evidence>